<feature type="compositionally biased region" description="Pro residues" evidence="4">
    <location>
        <begin position="500"/>
        <end position="515"/>
    </location>
</feature>
<sequence>MQRGWTAYGPAPVDGAAPVDDRPLELADLGKLARRGVKAVTRAARADDRVTLASLLAGHLGEAAHGDVVEETWPGYEHVNVQAGLDAWLAAGDRGTDLVGIVNFRHRPFGLAELLAADGQPDDPFGPRPGNAATVNLPCGPDGETRPCLRCAIHLVADGAVRTALLVRAAEPETGINHVSVQALSTDPTAARSALRAIRAAADRENVFRGQVLSFGQEVFGHGQTLLQFHRRPRLESGQLVLDAGTMGEIERQVVDVARHKVRLLAAGQHLKRGLLLYGPPGVGKTHTVRYLIGRLPGTTVVQLTGGALHLIAEACSVARTLQPAMIVVEDVDLIAEDRGMHPGQHPLLFQLLNEMDGLAEDADVVFLLTTNRADLLEPALAARPGRVDQAVELTLPDRDARRALFDLYRGGLAIDTSGLDEVLDRTDGVTASFLKELIRRAALFAAERTAEGALAVSAGDLTAALDELLDTRNAMTRTLLGAGGGGGSGGGGAAAGLAPPSPGLAPPGSAPLPP</sequence>
<feature type="region of interest" description="Disordered" evidence="4">
    <location>
        <begin position="485"/>
        <end position="515"/>
    </location>
</feature>
<dbReference type="InterPro" id="IPR027417">
    <property type="entry name" value="P-loop_NTPase"/>
</dbReference>
<comment type="caution">
    <text evidence="6">The sequence shown here is derived from an EMBL/GenBank/DDBJ whole genome shotgun (WGS) entry which is preliminary data.</text>
</comment>
<dbReference type="CDD" id="cd19481">
    <property type="entry name" value="RecA-like_protease"/>
    <property type="match status" value="1"/>
</dbReference>
<accession>A0A7K3VWQ5</accession>
<keyword evidence="2" id="KW-0547">Nucleotide-binding</keyword>
<dbReference type="PANTHER" id="PTHR23073">
    <property type="entry name" value="26S PROTEASOME REGULATORY SUBUNIT"/>
    <property type="match status" value="1"/>
</dbReference>
<dbReference type="Pfam" id="PF00004">
    <property type="entry name" value="AAA"/>
    <property type="match status" value="1"/>
</dbReference>
<dbReference type="InterPro" id="IPR003593">
    <property type="entry name" value="AAA+_ATPase"/>
</dbReference>
<proteinExistence type="inferred from homology"/>
<dbReference type="GO" id="GO:0016887">
    <property type="term" value="F:ATP hydrolysis activity"/>
    <property type="evidence" value="ECO:0007669"/>
    <property type="project" value="InterPro"/>
</dbReference>
<evidence type="ECO:0000256" key="3">
    <source>
        <dbReference type="ARBA" id="ARBA00022840"/>
    </source>
</evidence>
<protein>
    <submittedName>
        <fullName evidence="6">AAA family ATPase</fullName>
    </submittedName>
</protein>
<feature type="domain" description="AAA+ ATPase" evidence="5">
    <location>
        <begin position="271"/>
        <end position="398"/>
    </location>
</feature>
<dbReference type="Proteomes" id="UP000470246">
    <property type="component" value="Unassembled WGS sequence"/>
</dbReference>
<dbReference type="SMART" id="SM00382">
    <property type="entry name" value="AAA"/>
    <property type="match status" value="1"/>
</dbReference>
<dbReference type="EMBL" id="JAAGWF010000005">
    <property type="protein sequence ID" value="NEK57071.1"/>
    <property type="molecule type" value="Genomic_DNA"/>
</dbReference>
<dbReference type="SUPFAM" id="SSF52540">
    <property type="entry name" value="P-loop containing nucleoside triphosphate hydrolases"/>
    <property type="match status" value="1"/>
</dbReference>
<dbReference type="RefSeq" id="WP_163480261.1">
    <property type="nucleotide sequence ID" value="NZ_JAAGWF010000005.1"/>
</dbReference>
<evidence type="ECO:0000256" key="2">
    <source>
        <dbReference type="ARBA" id="ARBA00022741"/>
    </source>
</evidence>
<gene>
    <name evidence="6" type="ORF">GCU56_04185</name>
</gene>
<evidence type="ECO:0000256" key="4">
    <source>
        <dbReference type="SAM" id="MobiDB-lite"/>
    </source>
</evidence>
<evidence type="ECO:0000256" key="1">
    <source>
        <dbReference type="ARBA" id="ARBA00006914"/>
    </source>
</evidence>
<organism evidence="6 7">
    <name type="scientific">Geodermatophilus sabuli</name>
    <dbReference type="NCBI Taxonomy" id="1564158"/>
    <lineage>
        <taxon>Bacteria</taxon>
        <taxon>Bacillati</taxon>
        <taxon>Actinomycetota</taxon>
        <taxon>Actinomycetes</taxon>
        <taxon>Geodermatophilales</taxon>
        <taxon>Geodermatophilaceae</taxon>
        <taxon>Geodermatophilus</taxon>
    </lineage>
</organism>
<evidence type="ECO:0000313" key="7">
    <source>
        <dbReference type="Proteomes" id="UP000470246"/>
    </source>
</evidence>
<keyword evidence="3" id="KW-0067">ATP-binding</keyword>
<feature type="compositionally biased region" description="Gly residues" evidence="4">
    <location>
        <begin position="485"/>
        <end position="495"/>
    </location>
</feature>
<dbReference type="GO" id="GO:0005524">
    <property type="term" value="F:ATP binding"/>
    <property type="evidence" value="ECO:0007669"/>
    <property type="project" value="UniProtKB-KW"/>
</dbReference>
<dbReference type="Gene3D" id="1.10.8.60">
    <property type="match status" value="1"/>
</dbReference>
<keyword evidence="7" id="KW-1185">Reference proteome</keyword>
<dbReference type="Gene3D" id="3.40.50.300">
    <property type="entry name" value="P-loop containing nucleotide triphosphate hydrolases"/>
    <property type="match status" value="1"/>
</dbReference>
<dbReference type="AlphaFoldDB" id="A0A7K3VWQ5"/>
<comment type="similarity">
    <text evidence="1">Belongs to the AAA ATPase family.</text>
</comment>
<evidence type="ECO:0000259" key="5">
    <source>
        <dbReference type="SMART" id="SM00382"/>
    </source>
</evidence>
<name>A0A7K3VWQ5_9ACTN</name>
<evidence type="ECO:0000313" key="6">
    <source>
        <dbReference type="EMBL" id="NEK57071.1"/>
    </source>
</evidence>
<dbReference type="InterPro" id="IPR003959">
    <property type="entry name" value="ATPase_AAA_core"/>
</dbReference>
<dbReference type="InterPro" id="IPR050221">
    <property type="entry name" value="26S_Proteasome_ATPase"/>
</dbReference>
<reference evidence="6 7" key="1">
    <citation type="submission" date="2020-02" db="EMBL/GenBank/DDBJ databases">
        <title>Geodermatophilus sabuli CPCC 205279 I12A-02694.</title>
        <authorList>
            <person name="Jiang Z."/>
        </authorList>
    </citation>
    <scope>NUCLEOTIDE SEQUENCE [LARGE SCALE GENOMIC DNA]</scope>
    <source>
        <strain evidence="6 7">I12A-02694</strain>
    </source>
</reference>